<dbReference type="Gene3D" id="3.30.160.60">
    <property type="entry name" value="Classic Zinc Finger"/>
    <property type="match status" value="1"/>
</dbReference>
<dbReference type="PROSITE" id="PS00036">
    <property type="entry name" value="BZIP_BASIC"/>
    <property type="match status" value="1"/>
</dbReference>
<evidence type="ECO:0000313" key="13">
    <source>
        <dbReference type="Proteomes" id="UP000509704"/>
    </source>
</evidence>
<evidence type="ECO:0000256" key="8">
    <source>
        <dbReference type="ARBA" id="ARBA00061302"/>
    </source>
</evidence>
<dbReference type="GO" id="GO:0000978">
    <property type="term" value="F:RNA polymerase II cis-regulatory region sequence-specific DNA binding"/>
    <property type="evidence" value="ECO:0007669"/>
    <property type="project" value="TreeGrafter"/>
</dbReference>
<dbReference type="GO" id="GO:1903833">
    <property type="term" value="P:positive regulation of cellular response to amino acid starvation"/>
    <property type="evidence" value="ECO:0007669"/>
    <property type="project" value="TreeGrafter"/>
</dbReference>
<keyword evidence="5" id="KW-0010">Activator</keyword>
<feature type="region of interest" description="Disordered" evidence="10">
    <location>
        <begin position="180"/>
        <end position="201"/>
    </location>
</feature>
<evidence type="ECO:0000256" key="9">
    <source>
        <dbReference type="SAM" id="Coils"/>
    </source>
</evidence>
<dbReference type="OrthoDB" id="5419235at2759"/>
<dbReference type="Pfam" id="PF07716">
    <property type="entry name" value="bZIP_2"/>
    <property type="match status" value="1"/>
</dbReference>
<keyword evidence="13" id="KW-1185">Reference proteome</keyword>
<proteinExistence type="inferred from homology"/>
<evidence type="ECO:0000256" key="6">
    <source>
        <dbReference type="ARBA" id="ARBA00023163"/>
    </source>
</evidence>
<dbReference type="GO" id="GO:0001080">
    <property type="term" value="P:nitrogen catabolite activation of transcription from RNA polymerase II promoter"/>
    <property type="evidence" value="ECO:0007669"/>
    <property type="project" value="TreeGrafter"/>
</dbReference>
<keyword evidence="9" id="KW-0175">Coiled coil</keyword>
<evidence type="ECO:0000256" key="5">
    <source>
        <dbReference type="ARBA" id="ARBA00023159"/>
    </source>
</evidence>
<dbReference type="InterPro" id="IPR046347">
    <property type="entry name" value="bZIP_sf"/>
</dbReference>
<dbReference type="SUPFAM" id="SSF57959">
    <property type="entry name" value="Leucine zipper domain"/>
    <property type="match status" value="1"/>
</dbReference>
<comment type="subcellular location">
    <subcellularLocation>
        <location evidence="1">Nucleus</location>
    </subcellularLocation>
</comment>
<sequence length="287" mass="31551">MFNSSSIMQAQSLFTHNLISDIESSSNAAGVGASVPGDVGAMAQVYQPVLGELVFGKFIKDEDANGGVVDEDDSPLLLDDSTPCTATSSLESAVDEFFFKSENPTPMFEFEDPTPSGQWTSLFDDNITITQKDVQMATDLGVEIDENVDKNHEERQKSQESLVIPKSSFLPTPVIEEDKLFKSPSTTQSSSIGTNGGVKSNKISKKIDHLGVVSYNRKNRSVPLSPVIAESDDPTATKRARNTEAARRSRARKLMRMTQLEDKVEELLTKNSQLEEEIKRLTSLLNR</sequence>
<feature type="compositionally biased region" description="Polar residues" evidence="10">
    <location>
        <begin position="183"/>
        <end position="193"/>
    </location>
</feature>
<evidence type="ECO:0000256" key="1">
    <source>
        <dbReference type="ARBA" id="ARBA00004123"/>
    </source>
</evidence>
<feature type="domain" description="BZIP" evidence="11">
    <location>
        <begin position="232"/>
        <end position="287"/>
    </location>
</feature>
<dbReference type="InterPro" id="IPR004827">
    <property type="entry name" value="bZIP"/>
</dbReference>
<evidence type="ECO:0000259" key="11">
    <source>
        <dbReference type="PROSITE" id="PS50217"/>
    </source>
</evidence>
<keyword evidence="6" id="KW-0804">Transcription</keyword>
<dbReference type="PANTHER" id="PTHR11462:SF35">
    <property type="entry name" value="TRANSCRIPTION FACTOR JRA"/>
    <property type="match status" value="1"/>
</dbReference>
<dbReference type="Proteomes" id="UP000509704">
    <property type="component" value="Chromosome 6"/>
</dbReference>
<evidence type="ECO:0000256" key="3">
    <source>
        <dbReference type="ARBA" id="ARBA00023015"/>
    </source>
</evidence>
<gene>
    <name evidence="12" type="ORF">HG535_0F02770</name>
</gene>
<dbReference type="GO" id="GO:0005667">
    <property type="term" value="C:transcription regulator complex"/>
    <property type="evidence" value="ECO:0007669"/>
    <property type="project" value="TreeGrafter"/>
</dbReference>
<dbReference type="GeneID" id="59237525"/>
<evidence type="ECO:0000256" key="2">
    <source>
        <dbReference type="ARBA" id="ARBA00022605"/>
    </source>
</evidence>
<keyword evidence="4" id="KW-0238">DNA-binding</keyword>
<keyword evidence="2" id="KW-0028">Amino-acid biosynthesis</keyword>
<dbReference type="GO" id="GO:0005634">
    <property type="term" value="C:nucleus"/>
    <property type="evidence" value="ECO:0007669"/>
    <property type="project" value="UniProtKB-SubCell"/>
</dbReference>
<name>A0A7H9B627_ZYGMR</name>
<evidence type="ECO:0000256" key="10">
    <source>
        <dbReference type="SAM" id="MobiDB-lite"/>
    </source>
</evidence>
<protein>
    <recommendedName>
        <fullName evidence="11">BZIP domain-containing protein</fullName>
    </recommendedName>
</protein>
<keyword evidence="7" id="KW-0539">Nucleus</keyword>
<dbReference type="GO" id="GO:0000981">
    <property type="term" value="F:DNA-binding transcription factor activity, RNA polymerase II-specific"/>
    <property type="evidence" value="ECO:0007669"/>
    <property type="project" value="TreeGrafter"/>
</dbReference>
<dbReference type="GO" id="GO:0008652">
    <property type="term" value="P:amino acid biosynthetic process"/>
    <property type="evidence" value="ECO:0007669"/>
    <property type="project" value="UniProtKB-KW"/>
</dbReference>
<dbReference type="FunFam" id="3.30.160.60:FF:001491">
    <property type="entry name" value="Cross-pathway control protein A"/>
    <property type="match status" value="1"/>
</dbReference>
<accession>A0A7H9B627</accession>
<dbReference type="SMART" id="SM00338">
    <property type="entry name" value="BRLZ"/>
    <property type="match status" value="1"/>
</dbReference>
<dbReference type="RefSeq" id="XP_037145492.1">
    <property type="nucleotide sequence ID" value="XM_037289597.1"/>
</dbReference>
<dbReference type="KEGG" id="zmk:HG535_0F02770"/>
<evidence type="ECO:0000256" key="7">
    <source>
        <dbReference type="ARBA" id="ARBA00023242"/>
    </source>
</evidence>
<comment type="similarity">
    <text evidence="8">Belongs to the bZIP family. GCN4 subfamily.</text>
</comment>
<dbReference type="CDD" id="cd12193">
    <property type="entry name" value="bZIP_GCN4"/>
    <property type="match status" value="1"/>
</dbReference>
<feature type="region of interest" description="Disordered" evidence="10">
    <location>
        <begin position="226"/>
        <end position="249"/>
    </location>
</feature>
<dbReference type="PANTHER" id="PTHR11462">
    <property type="entry name" value="JUN TRANSCRIPTION FACTOR-RELATED"/>
    <property type="match status" value="1"/>
</dbReference>
<organism evidence="12 13">
    <name type="scientific">Zygotorulaspora mrakii</name>
    <name type="common">Zygosaccharomyces mrakii</name>
    <dbReference type="NCBI Taxonomy" id="42260"/>
    <lineage>
        <taxon>Eukaryota</taxon>
        <taxon>Fungi</taxon>
        <taxon>Dikarya</taxon>
        <taxon>Ascomycota</taxon>
        <taxon>Saccharomycotina</taxon>
        <taxon>Saccharomycetes</taxon>
        <taxon>Saccharomycetales</taxon>
        <taxon>Saccharomycetaceae</taxon>
        <taxon>Zygotorulaspora</taxon>
    </lineage>
</organism>
<evidence type="ECO:0000256" key="4">
    <source>
        <dbReference type="ARBA" id="ARBA00023125"/>
    </source>
</evidence>
<keyword evidence="3" id="KW-0805">Transcription regulation</keyword>
<dbReference type="AlphaFoldDB" id="A0A7H9B627"/>
<reference evidence="12 13" key="1">
    <citation type="submission" date="2020-07" db="EMBL/GenBank/DDBJ databases">
        <title>The yeast mating-type switching endonuclease HO is a domesticated member of an unorthodox homing genetic element family.</title>
        <authorList>
            <person name="Coughlan A.Y."/>
            <person name="Lombardi L."/>
            <person name="Braun-Galleani S."/>
            <person name="Martos A.R."/>
            <person name="Galeote V."/>
            <person name="Bigey F."/>
            <person name="Dequin S."/>
            <person name="Byrne K.P."/>
            <person name="Wolfe K.H."/>
        </authorList>
    </citation>
    <scope>NUCLEOTIDE SEQUENCE [LARGE SCALE GENOMIC DNA]</scope>
    <source>
        <strain evidence="12 13">NRRL Y-6702</strain>
    </source>
</reference>
<dbReference type="EMBL" id="CP058609">
    <property type="protein sequence ID" value="QLG73766.1"/>
    <property type="molecule type" value="Genomic_DNA"/>
</dbReference>
<dbReference type="PROSITE" id="PS50217">
    <property type="entry name" value="BZIP"/>
    <property type="match status" value="1"/>
</dbReference>
<feature type="coiled-coil region" evidence="9">
    <location>
        <begin position="250"/>
        <end position="284"/>
    </location>
</feature>
<evidence type="ECO:0000313" key="12">
    <source>
        <dbReference type="EMBL" id="QLG73766.1"/>
    </source>
</evidence>
<dbReference type="InterPro" id="IPR050946">
    <property type="entry name" value="AP-1_TF_bZIP"/>
</dbReference>